<proteinExistence type="inferred from homology"/>
<evidence type="ECO:0000313" key="4">
    <source>
        <dbReference type="Proteomes" id="UP000231057"/>
    </source>
</evidence>
<dbReference type="PRINTS" id="PR01438">
    <property type="entry name" value="UNVRSLSTRESS"/>
</dbReference>
<gene>
    <name evidence="3" type="ORF">BRW62_06285</name>
</gene>
<feature type="domain" description="UspA" evidence="2">
    <location>
        <begin position="1"/>
        <end position="133"/>
    </location>
</feature>
<dbReference type="CDD" id="cd00293">
    <property type="entry name" value="USP-like"/>
    <property type="match status" value="2"/>
</dbReference>
<name>A0A2D2Q1P0_PARLV</name>
<dbReference type="OrthoDB" id="9777884at2"/>
<sequence>MIENILLADSGTGQSEQMLKSLMELPAIQRAAVTVLHVIPPKITAEDMAEQRQAGAKLLAEAVARLHLDPVISVNTLLREGDPKDTVLQVADEINADLIIMGSRGLKRLQSILANSVSQYVFQLSSRPMLLVRDDLFVKKINRIMVALNAQPAAKASLELAVRLMDGLKGGKLIVAHVNPDLKGHSDIQTGSAETDPVLAEAARLAKQRGIDCQCVLATGKPAEEICRIAADTNADLLVLGSPDRRPSIARSLPDLDRLLGTSLSDYVRVYAECPVLFVRQSEA</sequence>
<dbReference type="KEGG" id="slw:BRW62_06285"/>
<evidence type="ECO:0000259" key="2">
    <source>
        <dbReference type="Pfam" id="PF00582"/>
    </source>
</evidence>
<dbReference type="InterPro" id="IPR014729">
    <property type="entry name" value="Rossmann-like_a/b/a_fold"/>
</dbReference>
<reference evidence="3 4" key="1">
    <citation type="submission" date="2016-11" db="EMBL/GenBank/DDBJ databases">
        <title>Complete genome sequence of thermophilic cyanobacteria strain Synechococcus sp. PCC6715.</title>
        <authorList>
            <person name="Tang J."/>
            <person name="Daroch M."/>
            <person name="Liang Y."/>
            <person name="Jiang D."/>
            <person name="Shah M."/>
        </authorList>
    </citation>
    <scope>NUCLEOTIDE SEQUENCE [LARGE SCALE GENOMIC DNA]</scope>
    <source>
        <strain evidence="3 4">PCC 6715</strain>
    </source>
</reference>
<dbReference type="InterPro" id="IPR006016">
    <property type="entry name" value="UspA"/>
</dbReference>
<dbReference type="InterPro" id="IPR006015">
    <property type="entry name" value="Universal_stress_UspA"/>
</dbReference>
<dbReference type="AlphaFoldDB" id="A0A2D2Q1P0"/>
<dbReference type="EMBL" id="CP018092">
    <property type="protein sequence ID" value="ATS18423.1"/>
    <property type="molecule type" value="Genomic_DNA"/>
</dbReference>
<keyword evidence="4" id="KW-1185">Reference proteome</keyword>
<dbReference type="Pfam" id="PF00582">
    <property type="entry name" value="Usp"/>
    <property type="match status" value="2"/>
</dbReference>
<protein>
    <submittedName>
        <fullName evidence="3">Universal stress protein UspA</fullName>
    </submittedName>
</protein>
<organism evidence="3 4">
    <name type="scientific">Parathermosynechococcus lividus PCC 6715</name>
    <dbReference type="NCBI Taxonomy" id="1917166"/>
    <lineage>
        <taxon>Bacteria</taxon>
        <taxon>Bacillati</taxon>
        <taxon>Cyanobacteriota</taxon>
        <taxon>Cyanophyceae</taxon>
        <taxon>Acaryochloridales</taxon>
        <taxon>Thermosynechococcaceae</taxon>
        <taxon>Parathermosynechococcus</taxon>
    </lineage>
</organism>
<dbReference type="PANTHER" id="PTHR46268:SF8">
    <property type="entry name" value="UNIVERSAL STRESS PROTEIN SLL1388"/>
    <property type="match status" value="1"/>
</dbReference>
<dbReference type="RefSeq" id="WP_099798769.1">
    <property type="nucleotide sequence ID" value="NZ_CP018092.1"/>
</dbReference>
<evidence type="ECO:0000256" key="1">
    <source>
        <dbReference type="ARBA" id="ARBA00008791"/>
    </source>
</evidence>
<dbReference type="Gene3D" id="3.40.50.620">
    <property type="entry name" value="HUPs"/>
    <property type="match status" value="2"/>
</dbReference>
<evidence type="ECO:0000313" key="3">
    <source>
        <dbReference type="EMBL" id="ATS18423.1"/>
    </source>
</evidence>
<dbReference type="SUPFAM" id="SSF52402">
    <property type="entry name" value="Adenine nucleotide alpha hydrolases-like"/>
    <property type="match status" value="2"/>
</dbReference>
<dbReference type="Proteomes" id="UP000231057">
    <property type="component" value="Chromosome"/>
</dbReference>
<accession>A0A2D2Q1P0</accession>
<feature type="domain" description="UspA" evidence="2">
    <location>
        <begin position="142"/>
        <end position="280"/>
    </location>
</feature>
<dbReference type="PANTHER" id="PTHR46268">
    <property type="entry name" value="STRESS RESPONSE PROTEIN NHAX"/>
    <property type="match status" value="1"/>
</dbReference>
<comment type="similarity">
    <text evidence="1">Belongs to the universal stress protein A family.</text>
</comment>
<reference evidence="4" key="2">
    <citation type="journal article" date="2022" name="Front. Microbiol.">
        <title>Comparative Genomic Analysis Revealed Distinct Molecular Components and Organization of CO2-Concentrating Mechanism in Thermophilic Cyanobacteria.</title>
        <authorList>
            <person name="Tang J."/>
            <person name="Zhou H."/>
            <person name="Yao D."/>
            <person name="Riaz S."/>
            <person name="You D."/>
            <person name="Klepacz-Smolka A."/>
            <person name="Daroch M."/>
        </authorList>
    </citation>
    <scope>NUCLEOTIDE SEQUENCE [LARGE SCALE GENOMIC DNA]</scope>
    <source>
        <strain evidence="4">PCC 6715</strain>
    </source>
</reference>